<dbReference type="OMA" id="CWIFVDG"/>
<protein>
    <recommendedName>
        <fullName evidence="1">Coilin N-terminal domain-containing protein</fullName>
    </recommendedName>
</protein>
<name>E2AA93_CAMFO</name>
<feature type="domain" description="Coilin N-terminal" evidence="1">
    <location>
        <begin position="17"/>
        <end position="146"/>
    </location>
</feature>
<dbReference type="GO" id="GO:0030620">
    <property type="term" value="F:U2 snRNA binding"/>
    <property type="evidence" value="ECO:0007669"/>
    <property type="project" value="TreeGrafter"/>
</dbReference>
<dbReference type="InParanoid" id="E2AA93"/>
<evidence type="ECO:0000313" key="2">
    <source>
        <dbReference type="EMBL" id="EFN69673.1"/>
    </source>
</evidence>
<dbReference type="OrthoDB" id="74813at2759"/>
<accession>E2AA93</accession>
<dbReference type="EMBL" id="GL438030">
    <property type="protein sequence ID" value="EFN69673.1"/>
    <property type="molecule type" value="Genomic_DNA"/>
</dbReference>
<gene>
    <name evidence="2" type="ORF">EAG_12011</name>
</gene>
<dbReference type="GO" id="GO:0030619">
    <property type="term" value="F:U1 snRNA binding"/>
    <property type="evidence" value="ECO:0007669"/>
    <property type="project" value="TreeGrafter"/>
</dbReference>
<dbReference type="PANTHER" id="PTHR15197:SF0">
    <property type="entry name" value="COILIN"/>
    <property type="match status" value="1"/>
</dbReference>
<dbReference type="InterPro" id="IPR031722">
    <property type="entry name" value="Coilin_N"/>
</dbReference>
<dbReference type="GO" id="GO:0015030">
    <property type="term" value="C:Cajal body"/>
    <property type="evidence" value="ECO:0007669"/>
    <property type="project" value="TreeGrafter"/>
</dbReference>
<dbReference type="STRING" id="104421.E2AA93"/>
<dbReference type="Pfam" id="PF15862">
    <property type="entry name" value="Coilin_N"/>
    <property type="match status" value="1"/>
</dbReference>
<reference evidence="2 3" key="1">
    <citation type="journal article" date="2010" name="Science">
        <title>Genomic comparison of the ants Camponotus floridanus and Harpegnathos saltator.</title>
        <authorList>
            <person name="Bonasio R."/>
            <person name="Zhang G."/>
            <person name="Ye C."/>
            <person name="Mutti N.S."/>
            <person name="Fang X."/>
            <person name="Qin N."/>
            <person name="Donahue G."/>
            <person name="Yang P."/>
            <person name="Li Q."/>
            <person name="Li C."/>
            <person name="Zhang P."/>
            <person name="Huang Z."/>
            <person name="Berger S.L."/>
            <person name="Reinberg D."/>
            <person name="Wang J."/>
            <person name="Liebig J."/>
        </authorList>
    </citation>
    <scope>NUCLEOTIDE SEQUENCE [LARGE SCALE GENOMIC DNA]</scope>
    <source>
        <strain evidence="3">C129</strain>
    </source>
</reference>
<evidence type="ECO:0000313" key="3">
    <source>
        <dbReference type="Proteomes" id="UP000000311"/>
    </source>
</evidence>
<dbReference type="Proteomes" id="UP000000311">
    <property type="component" value="Unassembled WGS sequence"/>
</dbReference>
<proteinExistence type="predicted"/>
<dbReference type="PANTHER" id="PTHR15197">
    <property type="entry name" value="COILIN P80"/>
    <property type="match status" value="1"/>
</dbReference>
<evidence type="ECO:0000259" key="1">
    <source>
        <dbReference type="Pfam" id="PF15862"/>
    </source>
</evidence>
<organism evidence="3">
    <name type="scientific">Camponotus floridanus</name>
    <name type="common">Florida carpenter ant</name>
    <dbReference type="NCBI Taxonomy" id="104421"/>
    <lineage>
        <taxon>Eukaryota</taxon>
        <taxon>Metazoa</taxon>
        <taxon>Ecdysozoa</taxon>
        <taxon>Arthropoda</taxon>
        <taxon>Hexapoda</taxon>
        <taxon>Insecta</taxon>
        <taxon>Pterygota</taxon>
        <taxon>Neoptera</taxon>
        <taxon>Endopterygota</taxon>
        <taxon>Hymenoptera</taxon>
        <taxon>Apocrita</taxon>
        <taxon>Aculeata</taxon>
        <taxon>Formicoidea</taxon>
        <taxon>Formicidae</taxon>
        <taxon>Formicinae</taxon>
        <taxon>Camponotus</taxon>
    </lineage>
</organism>
<dbReference type="AlphaFoldDB" id="E2AA93"/>
<dbReference type="GO" id="GO:0000387">
    <property type="term" value="P:spliceosomal snRNP assembly"/>
    <property type="evidence" value="ECO:0007669"/>
    <property type="project" value="TreeGrafter"/>
</dbReference>
<sequence length="461" mass="52866">MNAEVVTMKHLQFRLKIDLSKFFHDARQFCWIFVDGTKIQQIIHIQHHISKLFSITEPFHLLLNDTEYLPPTEDVRILRENETIQVIPGSGIKIEVDKAETTCNGSMHDKKMHTKTGIDVSDMLDVSNNVSSDMQPTSINNVTENMTFYSVIDDTMIDDTEEETDSKVTDNNLTEDCNMTDSIVSIAKRKRVRRRRPKNQIKTSFILSSDMNEENKQKKPKIIDSYIIPSGKHIRFDNIEKDENTEKEDTTEKKENIEKKETTEMEEHNIAKQIVQEISRNESYISKTSSSRDLSTLLALGQSSTPITFINKKAKTEVKMENKSNDGSMIDRCSNLSQFLMKNIKSKIQNYENLIHSDLEVMPIMTRKPQVKDIIAFKTLKIGTDYTPQVSNFIITEVIGSCANFTRYHLKIIKGKEEIKAPCGKFSLSEDVSAGDDMDTFFLSYSQMQEPRLLSSKSSIL</sequence>
<keyword evidence="3" id="KW-1185">Reference proteome</keyword>
<dbReference type="InterPro" id="IPR024822">
    <property type="entry name" value="Coilin"/>
</dbReference>